<dbReference type="SUPFAM" id="SSF53756">
    <property type="entry name" value="UDP-Glycosyltransferase/glycogen phosphorylase"/>
    <property type="match status" value="1"/>
</dbReference>
<evidence type="ECO:0000256" key="2">
    <source>
        <dbReference type="ARBA" id="ARBA00022676"/>
    </source>
</evidence>
<dbReference type="InterPro" id="IPR002213">
    <property type="entry name" value="UDP_glucos_trans"/>
</dbReference>
<evidence type="ECO:0000256" key="3">
    <source>
        <dbReference type="ARBA" id="ARBA00022679"/>
    </source>
</evidence>
<sequence length="477" mass="51826">MARPHVVVVPYPGSGNINPALQIAKLLHRHGVYVTFVNTEHNHRRVQATEGAGAVRGREGFRFEAIPDGLSEADRGKQDYGRGLAVSTSTRCAAPLRDLIARLNATPGVPTVTCVLPTMLMSFALGVARELGIPTMAFWTASAAALMTHMRLRELEERGYVPLKDESYLTNGYLKKTVIDWIPGMPPIRLGDFSSFLRTTDPNDFGLRFNESEANKCVTAGALILNTFDGLEADVLAALRAEYPRMYTVGPLGSLLHQNLDSAAADDTTGLSLWKQDAECLAWLDAQERQRSVVYVNFGSHTVLTPEQLAEFAWGLAASGHLILWCIRDNLVRGGGGGSAVLPQEFTAAAAGRCHVTAWCPQEQVLRHPAVGCFLTHSGWNSTSESVAAGVPMVCWPGFSDQYTNCKYACEVWGVGVRLDAEVRREQVASHVREAMGSEEMRTRAAKLKEEAEKATSPGGSSFENLLSMVRALSGAH</sequence>
<evidence type="ECO:0000313" key="7">
    <source>
        <dbReference type="Proteomes" id="UP000275267"/>
    </source>
</evidence>
<evidence type="ECO:0000256" key="4">
    <source>
        <dbReference type="RuleBase" id="RU003718"/>
    </source>
</evidence>
<dbReference type="Gene3D" id="3.40.50.2000">
    <property type="entry name" value="Glycogen Phosphorylase B"/>
    <property type="match status" value="2"/>
</dbReference>
<dbReference type="GO" id="GO:0080044">
    <property type="term" value="F:quercetin 7-O-glucosyltransferase activity"/>
    <property type="evidence" value="ECO:0007669"/>
    <property type="project" value="TreeGrafter"/>
</dbReference>
<dbReference type="InterPro" id="IPR035595">
    <property type="entry name" value="UDP_glycos_trans_CS"/>
</dbReference>
<comment type="caution">
    <text evidence="6">The sequence shown here is derived from an EMBL/GenBank/DDBJ whole genome shotgun (WGS) entry which is preliminary data.</text>
</comment>
<dbReference type="CDD" id="cd03784">
    <property type="entry name" value="GT1_Gtf-like"/>
    <property type="match status" value="1"/>
</dbReference>
<name>A0A3L6RTJ3_PANMI</name>
<dbReference type="PANTHER" id="PTHR11926">
    <property type="entry name" value="GLUCOSYL/GLUCURONOSYL TRANSFERASES"/>
    <property type="match status" value="1"/>
</dbReference>
<gene>
    <name evidence="6" type="ORF">C2845_PM11G16570</name>
</gene>
<dbReference type="PROSITE" id="PS00375">
    <property type="entry name" value="UDPGT"/>
    <property type="match status" value="1"/>
</dbReference>
<dbReference type="FunFam" id="3.40.50.2000:FF:000065">
    <property type="entry name" value="Glycosyltransferase"/>
    <property type="match status" value="1"/>
</dbReference>
<evidence type="ECO:0000256" key="1">
    <source>
        <dbReference type="ARBA" id="ARBA00009995"/>
    </source>
</evidence>
<dbReference type="AlphaFoldDB" id="A0A3L6RTJ3"/>
<reference evidence="7" key="1">
    <citation type="journal article" date="2019" name="Nat. Commun.">
        <title>The genome of broomcorn millet.</title>
        <authorList>
            <person name="Zou C."/>
            <person name="Miki D."/>
            <person name="Li D."/>
            <person name="Tang Q."/>
            <person name="Xiao L."/>
            <person name="Rajput S."/>
            <person name="Deng P."/>
            <person name="Jia W."/>
            <person name="Huang R."/>
            <person name="Zhang M."/>
            <person name="Sun Y."/>
            <person name="Hu J."/>
            <person name="Fu X."/>
            <person name="Schnable P.S."/>
            <person name="Li F."/>
            <person name="Zhang H."/>
            <person name="Feng B."/>
            <person name="Zhu X."/>
            <person name="Liu R."/>
            <person name="Schnable J.C."/>
            <person name="Zhu J.-K."/>
            <person name="Zhang H."/>
        </authorList>
    </citation>
    <scope>NUCLEOTIDE SEQUENCE [LARGE SCALE GENOMIC DNA]</scope>
</reference>
<dbReference type="EMBL" id="PQIB02000007">
    <property type="protein sequence ID" value="RLN08307.1"/>
    <property type="molecule type" value="Genomic_DNA"/>
</dbReference>
<protein>
    <recommendedName>
        <fullName evidence="5">Glycosyltransferase</fullName>
        <ecNumber evidence="5">2.4.1.-</ecNumber>
    </recommendedName>
</protein>
<dbReference type="EC" id="2.4.1.-" evidence="5"/>
<keyword evidence="7" id="KW-1185">Reference proteome</keyword>
<accession>A0A3L6RTJ3</accession>
<dbReference type="GO" id="GO:0080043">
    <property type="term" value="F:quercetin 3-O-glucosyltransferase activity"/>
    <property type="evidence" value="ECO:0007669"/>
    <property type="project" value="TreeGrafter"/>
</dbReference>
<comment type="similarity">
    <text evidence="1 4">Belongs to the UDP-glycosyltransferase family.</text>
</comment>
<dbReference type="FunFam" id="3.40.50.2000:FF:000027">
    <property type="entry name" value="Glycosyltransferase"/>
    <property type="match status" value="1"/>
</dbReference>
<dbReference type="Proteomes" id="UP000275267">
    <property type="component" value="Unassembled WGS sequence"/>
</dbReference>
<evidence type="ECO:0000256" key="5">
    <source>
        <dbReference type="RuleBase" id="RU362057"/>
    </source>
</evidence>
<proteinExistence type="inferred from homology"/>
<organism evidence="6 7">
    <name type="scientific">Panicum miliaceum</name>
    <name type="common">Proso millet</name>
    <name type="synonym">Broomcorn millet</name>
    <dbReference type="NCBI Taxonomy" id="4540"/>
    <lineage>
        <taxon>Eukaryota</taxon>
        <taxon>Viridiplantae</taxon>
        <taxon>Streptophyta</taxon>
        <taxon>Embryophyta</taxon>
        <taxon>Tracheophyta</taxon>
        <taxon>Spermatophyta</taxon>
        <taxon>Magnoliopsida</taxon>
        <taxon>Liliopsida</taxon>
        <taxon>Poales</taxon>
        <taxon>Poaceae</taxon>
        <taxon>PACMAD clade</taxon>
        <taxon>Panicoideae</taxon>
        <taxon>Panicodae</taxon>
        <taxon>Paniceae</taxon>
        <taxon>Panicinae</taxon>
        <taxon>Panicum</taxon>
        <taxon>Panicum sect. Panicum</taxon>
    </lineage>
</organism>
<dbReference type="PANTHER" id="PTHR11926:SF1537">
    <property type="entry name" value="OS08G0168700 PROTEIN"/>
    <property type="match status" value="1"/>
</dbReference>
<dbReference type="Pfam" id="PF00201">
    <property type="entry name" value="UDPGT"/>
    <property type="match status" value="1"/>
</dbReference>
<keyword evidence="3 4" id="KW-0808">Transferase</keyword>
<evidence type="ECO:0000313" key="6">
    <source>
        <dbReference type="EMBL" id="RLN08307.1"/>
    </source>
</evidence>
<keyword evidence="2 4" id="KW-0328">Glycosyltransferase</keyword>
<dbReference type="OrthoDB" id="5835829at2759"/>